<reference evidence="1 2" key="2">
    <citation type="submission" date="2018-03" db="EMBL/GenBank/DDBJ databases">
        <title>The ancient ancestry and fast evolution of plastids.</title>
        <authorList>
            <person name="Moore K.R."/>
            <person name="Magnabosco C."/>
            <person name="Momper L."/>
            <person name="Gold D.A."/>
            <person name="Bosak T."/>
            <person name="Fournier G.P."/>
        </authorList>
    </citation>
    <scope>NUCLEOTIDE SEQUENCE [LARGE SCALE GENOMIC DNA]</scope>
    <source>
        <strain evidence="1 2">ULC007</strain>
    </source>
</reference>
<evidence type="ECO:0000313" key="2">
    <source>
        <dbReference type="Proteomes" id="UP000238634"/>
    </source>
</evidence>
<reference evidence="1 2" key="1">
    <citation type="submission" date="2018-02" db="EMBL/GenBank/DDBJ databases">
        <authorList>
            <person name="Cohen D.B."/>
            <person name="Kent A.D."/>
        </authorList>
    </citation>
    <scope>NUCLEOTIDE SEQUENCE [LARGE SCALE GENOMIC DNA]</scope>
    <source>
        <strain evidence="1 2">ULC007</strain>
    </source>
</reference>
<sequence>MQLLDVVALIENLPELELYRGQVGTIVEVYEPGVFEVEFSDTQGRNYAVETLRDEQLMVLHHQPISEGALL</sequence>
<evidence type="ECO:0000313" key="1">
    <source>
        <dbReference type="EMBL" id="PSB17748.1"/>
    </source>
</evidence>
<dbReference type="EMBL" id="PVWG01000024">
    <property type="protein sequence ID" value="PSB17748.1"/>
    <property type="molecule type" value="Genomic_DNA"/>
</dbReference>
<comment type="caution">
    <text evidence="1">The sequence shown here is derived from an EMBL/GenBank/DDBJ whole genome shotgun (WGS) entry which is preliminary data.</text>
</comment>
<dbReference type="OrthoDB" id="488825at2"/>
<gene>
    <name evidence="1" type="ORF">C7B65_17730</name>
</gene>
<dbReference type="InterPro" id="IPR032568">
    <property type="entry name" value="DUF4926"/>
</dbReference>
<keyword evidence="2" id="KW-1185">Reference proteome</keyword>
<dbReference type="STRING" id="1920490.GCA_001895925_00522"/>
<dbReference type="Proteomes" id="UP000238634">
    <property type="component" value="Unassembled WGS sequence"/>
</dbReference>
<organism evidence="1 2">
    <name type="scientific">Phormidesmis priestleyi ULC007</name>
    <dbReference type="NCBI Taxonomy" id="1920490"/>
    <lineage>
        <taxon>Bacteria</taxon>
        <taxon>Bacillati</taxon>
        <taxon>Cyanobacteriota</taxon>
        <taxon>Cyanophyceae</taxon>
        <taxon>Leptolyngbyales</taxon>
        <taxon>Leptolyngbyaceae</taxon>
        <taxon>Phormidesmis</taxon>
    </lineage>
</organism>
<proteinExistence type="predicted"/>
<accession>A0A2T1DB75</accession>
<dbReference type="Pfam" id="PF16277">
    <property type="entry name" value="DUF4926"/>
    <property type="match status" value="1"/>
</dbReference>
<dbReference type="AlphaFoldDB" id="A0A2T1DB75"/>
<name>A0A2T1DB75_9CYAN</name>
<protein>
    <submittedName>
        <fullName evidence="1">DUF4926 domain-containing protein</fullName>
    </submittedName>
</protein>